<keyword evidence="3" id="KW-1185">Reference proteome</keyword>
<evidence type="ECO:0000313" key="3">
    <source>
        <dbReference type="Proteomes" id="UP001230328"/>
    </source>
</evidence>
<accession>A0ABU0T8H0</accession>
<dbReference type="RefSeq" id="WP_307527300.1">
    <property type="nucleotide sequence ID" value="NZ_JAUSZI010000002.1"/>
</dbReference>
<name>A0ABU0T8H0_9ACTN</name>
<evidence type="ECO:0000313" key="2">
    <source>
        <dbReference type="EMBL" id="MDQ1031271.1"/>
    </source>
</evidence>
<evidence type="ECO:0000256" key="1">
    <source>
        <dbReference type="SAM" id="MobiDB-lite"/>
    </source>
</evidence>
<dbReference type="Proteomes" id="UP001230328">
    <property type="component" value="Unassembled WGS sequence"/>
</dbReference>
<reference evidence="2 3" key="1">
    <citation type="submission" date="2023-07" db="EMBL/GenBank/DDBJ databases">
        <title>Comparative genomics of wheat-associated soil bacteria to identify genetic determinants of phenazine resistance.</title>
        <authorList>
            <person name="Mouncey N."/>
        </authorList>
    </citation>
    <scope>NUCLEOTIDE SEQUENCE [LARGE SCALE GENOMIC DNA]</scope>
    <source>
        <strain evidence="2 3">V2I4</strain>
    </source>
</reference>
<gene>
    <name evidence="2" type="ORF">QF035_008853</name>
</gene>
<comment type="caution">
    <text evidence="2">The sequence shown here is derived from an EMBL/GenBank/DDBJ whole genome shotgun (WGS) entry which is preliminary data.</text>
</comment>
<feature type="region of interest" description="Disordered" evidence="1">
    <location>
        <begin position="96"/>
        <end position="121"/>
    </location>
</feature>
<proteinExistence type="predicted"/>
<sequence length="121" mass="13521">MAYDYPDDLLKAQRDLHVVRADLAALFKALPYSVEPMEAWARPEGYWLSTSPAHPDSRGWTDSEQRQVAQLRERERELAPTIVTHGFWNEVAEPERPDARSGLRHAVLAAAAAPGSGEQEA</sequence>
<dbReference type="EMBL" id="JAUSZI010000002">
    <property type="protein sequence ID" value="MDQ1031271.1"/>
    <property type="molecule type" value="Genomic_DNA"/>
</dbReference>
<organism evidence="2 3">
    <name type="scientific">Streptomyces umbrinus</name>
    <dbReference type="NCBI Taxonomy" id="67370"/>
    <lineage>
        <taxon>Bacteria</taxon>
        <taxon>Bacillati</taxon>
        <taxon>Actinomycetota</taxon>
        <taxon>Actinomycetes</taxon>
        <taxon>Kitasatosporales</taxon>
        <taxon>Streptomycetaceae</taxon>
        <taxon>Streptomyces</taxon>
        <taxon>Streptomyces phaeochromogenes group</taxon>
    </lineage>
</organism>
<protein>
    <submittedName>
        <fullName evidence="2">Uncharacterized protein</fullName>
    </submittedName>
</protein>